<evidence type="ECO:0000256" key="1">
    <source>
        <dbReference type="SAM" id="MobiDB-lite"/>
    </source>
</evidence>
<reference evidence="2 3" key="1">
    <citation type="journal article" date="2011" name="Plasmid">
        <title>Streptomyces turgidiscabies Car8 contains a modular pathogenicity island that shares virulence genes with other actinobacterial plant pathogens.</title>
        <authorList>
            <person name="Huguet-Tapia J.C."/>
            <person name="Badger J.H."/>
            <person name="Loria R."/>
            <person name="Pettis G.S."/>
        </authorList>
    </citation>
    <scope>NUCLEOTIDE SEQUENCE [LARGE SCALE GENOMIC DNA]</scope>
    <source>
        <strain evidence="2 3">Car8</strain>
    </source>
</reference>
<feature type="region of interest" description="Disordered" evidence="1">
    <location>
        <begin position="14"/>
        <end position="91"/>
    </location>
</feature>
<dbReference type="Proteomes" id="UP000010931">
    <property type="component" value="Unassembled WGS sequence"/>
</dbReference>
<dbReference type="EMBL" id="AEJB01000041">
    <property type="protein sequence ID" value="ELP70773.1"/>
    <property type="molecule type" value="Genomic_DNA"/>
</dbReference>
<protein>
    <submittedName>
        <fullName evidence="2">Uncharacterized protein</fullName>
    </submittedName>
</protein>
<comment type="caution">
    <text evidence="2">The sequence shown here is derived from an EMBL/GenBank/DDBJ whole genome shotgun (WGS) entry which is preliminary data.</text>
</comment>
<gene>
    <name evidence="2" type="ORF">STRTUCAR8_01106</name>
</gene>
<feature type="compositionally biased region" description="Polar residues" evidence="1">
    <location>
        <begin position="59"/>
        <end position="69"/>
    </location>
</feature>
<name>L7FH97_STRT8</name>
<proteinExistence type="predicted"/>
<dbReference type="AlphaFoldDB" id="L7FH97"/>
<keyword evidence="3" id="KW-1185">Reference proteome</keyword>
<organism evidence="2 3">
    <name type="scientific">Streptomyces turgidiscabies (strain Car8)</name>
    <dbReference type="NCBI Taxonomy" id="698760"/>
    <lineage>
        <taxon>Bacteria</taxon>
        <taxon>Bacillati</taxon>
        <taxon>Actinomycetota</taxon>
        <taxon>Actinomycetes</taxon>
        <taxon>Kitasatosporales</taxon>
        <taxon>Streptomycetaceae</taxon>
        <taxon>Streptomyces</taxon>
    </lineage>
</organism>
<feature type="compositionally biased region" description="Basic and acidic residues" evidence="1">
    <location>
        <begin position="18"/>
        <end position="29"/>
    </location>
</feature>
<evidence type="ECO:0000313" key="3">
    <source>
        <dbReference type="Proteomes" id="UP000010931"/>
    </source>
</evidence>
<sequence>MNVHVNVAVEYRGGRKPVSRDVPSRCPEPRRRRGTPVGGRGTVSIHDSGSGRDRPPSGPQRTNRLSTSAIYVCPPRRSIRRSAYAEARTTS</sequence>
<evidence type="ECO:0000313" key="2">
    <source>
        <dbReference type="EMBL" id="ELP70773.1"/>
    </source>
</evidence>
<dbReference type="PATRIC" id="fig|698760.3.peg.603"/>
<accession>L7FH97</accession>